<evidence type="ECO:0000256" key="4">
    <source>
        <dbReference type="ARBA" id="ARBA00022519"/>
    </source>
</evidence>
<dbReference type="InterPro" id="IPR007387">
    <property type="entry name" value="TRAP_DctQ"/>
</dbReference>
<dbReference type="GO" id="GO:0005886">
    <property type="term" value="C:plasma membrane"/>
    <property type="evidence" value="ECO:0007669"/>
    <property type="project" value="UniProtKB-SubCell"/>
</dbReference>
<dbReference type="Proteomes" id="UP000199054">
    <property type="component" value="Unassembled WGS sequence"/>
</dbReference>
<dbReference type="RefSeq" id="WP_170851865.1">
    <property type="nucleotide sequence ID" value="NZ_CP067124.1"/>
</dbReference>
<evidence type="ECO:0000313" key="11">
    <source>
        <dbReference type="EMBL" id="SEN92039.1"/>
    </source>
</evidence>
<dbReference type="STRING" id="34002.SAMN04489859_102211"/>
<evidence type="ECO:0000256" key="3">
    <source>
        <dbReference type="ARBA" id="ARBA00022475"/>
    </source>
</evidence>
<comment type="similarity">
    <text evidence="8 9">Belongs to the TRAP transporter small permease family.</text>
</comment>
<feature type="transmembrane region" description="Helical" evidence="9">
    <location>
        <begin position="142"/>
        <end position="161"/>
    </location>
</feature>
<dbReference type="PANTHER" id="PTHR35011">
    <property type="entry name" value="2,3-DIKETO-L-GULONATE TRAP TRANSPORTER SMALL PERMEASE PROTEIN YIAM"/>
    <property type="match status" value="1"/>
</dbReference>
<keyword evidence="4 9" id="KW-0997">Cell inner membrane</keyword>
<dbReference type="GO" id="GO:0022857">
    <property type="term" value="F:transmembrane transporter activity"/>
    <property type="evidence" value="ECO:0007669"/>
    <property type="project" value="UniProtKB-UniRule"/>
</dbReference>
<dbReference type="GO" id="GO:0015740">
    <property type="term" value="P:C4-dicarboxylate transport"/>
    <property type="evidence" value="ECO:0007669"/>
    <property type="project" value="TreeGrafter"/>
</dbReference>
<keyword evidence="7 9" id="KW-0472">Membrane</keyword>
<keyword evidence="2 9" id="KW-0813">Transport</keyword>
<comment type="subcellular location">
    <subcellularLocation>
        <location evidence="1 9">Cell inner membrane</location>
        <topology evidence="1 9">Multi-pass membrane protein</topology>
    </subcellularLocation>
</comment>
<dbReference type="Pfam" id="PF04290">
    <property type="entry name" value="DctQ"/>
    <property type="match status" value="1"/>
</dbReference>
<keyword evidence="12" id="KW-1185">Reference proteome</keyword>
<feature type="transmembrane region" description="Helical" evidence="9">
    <location>
        <begin position="49"/>
        <end position="66"/>
    </location>
</feature>
<dbReference type="AlphaFoldDB" id="A0A1H8KGE8"/>
<name>A0A1H8KGE8_9RHOB</name>
<keyword evidence="6 9" id="KW-1133">Transmembrane helix</keyword>
<evidence type="ECO:0000256" key="6">
    <source>
        <dbReference type="ARBA" id="ARBA00022989"/>
    </source>
</evidence>
<organism evidence="11 12">
    <name type="scientific">Paracoccus alcaliphilus</name>
    <dbReference type="NCBI Taxonomy" id="34002"/>
    <lineage>
        <taxon>Bacteria</taxon>
        <taxon>Pseudomonadati</taxon>
        <taxon>Pseudomonadota</taxon>
        <taxon>Alphaproteobacteria</taxon>
        <taxon>Rhodobacterales</taxon>
        <taxon>Paracoccaceae</taxon>
        <taxon>Paracoccus</taxon>
    </lineage>
</organism>
<dbReference type="InterPro" id="IPR055348">
    <property type="entry name" value="DctQ"/>
</dbReference>
<keyword evidence="5 9" id="KW-0812">Transmembrane</keyword>
<accession>A0A1H8KGE8</accession>
<feature type="domain" description="Tripartite ATP-independent periplasmic transporters DctQ component" evidence="10">
    <location>
        <begin position="26"/>
        <end position="168"/>
    </location>
</feature>
<evidence type="ECO:0000256" key="9">
    <source>
        <dbReference type="RuleBase" id="RU369079"/>
    </source>
</evidence>
<gene>
    <name evidence="11" type="ORF">SAMN04489859_102211</name>
</gene>
<evidence type="ECO:0000313" key="12">
    <source>
        <dbReference type="Proteomes" id="UP000199054"/>
    </source>
</evidence>
<keyword evidence="3" id="KW-1003">Cell membrane</keyword>
<sequence length="189" mass="20243">MTLLALERPLRLALRYLLIGLIGGLLALMTTQIALRYGFNASLLWAEEVCRYLLIWIAFLAVVLAFERGEIAALGFLGALLPRRPALALAMFCTLLSIGLSLLLVWYGWRFAQMAGGAAIPALGFILRDIFGAAAPPTPGTFWVYAALPVGMGLLALRLIADLVLCFRTIAAGGTVADIIGDRTGGSHQ</sequence>
<comment type="function">
    <text evidence="9">Part of the tripartite ATP-independent periplasmic (TRAP) transport system.</text>
</comment>
<proteinExistence type="inferred from homology"/>
<feature type="transmembrane region" description="Helical" evidence="9">
    <location>
        <begin position="86"/>
        <end position="107"/>
    </location>
</feature>
<evidence type="ECO:0000256" key="7">
    <source>
        <dbReference type="ARBA" id="ARBA00023136"/>
    </source>
</evidence>
<evidence type="ECO:0000256" key="1">
    <source>
        <dbReference type="ARBA" id="ARBA00004429"/>
    </source>
</evidence>
<reference evidence="11 12" key="1">
    <citation type="submission" date="2016-10" db="EMBL/GenBank/DDBJ databases">
        <authorList>
            <person name="de Groot N.N."/>
        </authorList>
    </citation>
    <scope>NUCLEOTIDE SEQUENCE [LARGE SCALE GENOMIC DNA]</scope>
    <source>
        <strain evidence="11 12">DSM 8512</strain>
    </source>
</reference>
<evidence type="ECO:0000259" key="10">
    <source>
        <dbReference type="Pfam" id="PF04290"/>
    </source>
</evidence>
<evidence type="ECO:0000256" key="5">
    <source>
        <dbReference type="ARBA" id="ARBA00022692"/>
    </source>
</evidence>
<evidence type="ECO:0000256" key="2">
    <source>
        <dbReference type="ARBA" id="ARBA00022448"/>
    </source>
</evidence>
<dbReference type="PANTHER" id="PTHR35011:SF2">
    <property type="entry name" value="2,3-DIKETO-L-GULONATE TRAP TRANSPORTER SMALL PERMEASE PROTEIN YIAM"/>
    <property type="match status" value="1"/>
</dbReference>
<dbReference type="EMBL" id="FODE01000022">
    <property type="protein sequence ID" value="SEN92039.1"/>
    <property type="molecule type" value="Genomic_DNA"/>
</dbReference>
<feature type="transmembrane region" description="Helical" evidence="9">
    <location>
        <begin position="12"/>
        <end position="37"/>
    </location>
</feature>
<protein>
    <recommendedName>
        <fullName evidence="9">TRAP transporter small permease protein</fullName>
    </recommendedName>
</protein>
<comment type="subunit">
    <text evidence="9">The complex comprises the extracytoplasmic solute receptor protein and the two transmembrane proteins.</text>
</comment>
<evidence type="ECO:0000256" key="8">
    <source>
        <dbReference type="ARBA" id="ARBA00038436"/>
    </source>
</evidence>